<dbReference type="Gene3D" id="1.10.150.20">
    <property type="entry name" value="5' to 3' exonuclease, C-terminal subdomain"/>
    <property type="match status" value="1"/>
</dbReference>
<evidence type="ECO:0000256" key="6">
    <source>
        <dbReference type="ARBA" id="ARBA00022723"/>
    </source>
</evidence>
<feature type="compositionally biased region" description="Basic and acidic residues" evidence="14">
    <location>
        <begin position="617"/>
        <end position="626"/>
    </location>
</feature>
<evidence type="ECO:0000256" key="3">
    <source>
        <dbReference type="ARBA" id="ARBA00005283"/>
    </source>
</evidence>
<keyword evidence="8" id="KW-0227">DNA damage</keyword>
<dbReference type="EMBL" id="JABDTM020018806">
    <property type="protein sequence ID" value="KAH0817807.1"/>
    <property type="molecule type" value="Genomic_DNA"/>
</dbReference>
<feature type="domain" description="XPG N-terminal" evidence="16">
    <location>
        <begin position="160"/>
        <end position="237"/>
    </location>
</feature>
<feature type="compositionally biased region" description="Basic and acidic residues" evidence="14">
    <location>
        <begin position="1119"/>
        <end position="1157"/>
    </location>
</feature>
<keyword evidence="11" id="KW-0234">DNA repair</keyword>
<dbReference type="GO" id="GO:0008821">
    <property type="term" value="F:crossover junction DNA endonuclease activity"/>
    <property type="evidence" value="ECO:0007669"/>
    <property type="project" value="UniProtKB-ARBA"/>
</dbReference>
<keyword evidence="5" id="KW-0540">Nuclease</keyword>
<keyword evidence="12" id="KW-0539">Nucleus</keyword>
<evidence type="ECO:0000313" key="17">
    <source>
        <dbReference type="EMBL" id="KAH0817807.1"/>
    </source>
</evidence>
<comment type="caution">
    <text evidence="17">The sequence shown here is derived from an EMBL/GenBank/DDBJ whole genome shotgun (WGS) entry which is preliminary data.</text>
</comment>
<dbReference type="InterPro" id="IPR006084">
    <property type="entry name" value="XPG/Rad2"/>
</dbReference>
<evidence type="ECO:0000256" key="14">
    <source>
        <dbReference type="SAM" id="MobiDB-lite"/>
    </source>
</evidence>
<comment type="subcellular location">
    <subcellularLocation>
        <location evidence="2">Nucleus</location>
    </subcellularLocation>
</comment>
<comment type="similarity">
    <text evidence="3">Belongs to the XPG/RAD2 endonuclease family. XPG subfamily.</text>
</comment>
<dbReference type="PROSITE" id="PS00841">
    <property type="entry name" value="XPG_1"/>
    <property type="match status" value="1"/>
</dbReference>
<dbReference type="Gene3D" id="3.40.50.1010">
    <property type="entry name" value="5'-nuclease"/>
    <property type="match status" value="2"/>
</dbReference>
<dbReference type="GO" id="GO:0006289">
    <property type="term" value="P:nucleotide-excision repair"/>
    <property type="evidence" value="ECO:0007669"/>
    <property type="project" value="InterPro"/>
</dbReference>
<dbReference type="PROSITE" id="PS00842">
    <property type="entry name" value="XPG_2"/>
    <property type="match status" value="1"/>
</dbReference>
<feature type="compositionally biased region" description="Polar residues" evidence="14">
    <location>
        <begin position="586"/>
        <end position="605"/>
    </location>
</feature>
<keyword evidence="6" id="KW-0479">Metal-binding</keyword>
<reference evidence="17" key="1">
    <citation type="journal article" date="2020" name="J Insects Food Feed">
        <title>The yellow mealworm (Tenebrio molitor) genome: a resource for the emerging insects as food and feed industry.</title>
        <authorList>
            <person name="Eriksson T."/>
            <person name="Andere A."/>
            <person name="Kelstrup H."/>
            <person name="Emery V."/>
            <person name="Picard C."/>
        </authorList>
    </citation>
    <scope>NUCLEOTIDE SEQUENCE</scope>
    <source>
        <strain evidence="17">Stoneville</strain>
        <tissue evidence="17">Whole head</tissue>
    </source>
</reference>
<dbReference type="GO" id="GO:0017108">
    <property type="term" value="F:5'-flap endonuclease activity"/>
    <property type="evidence" value="ECO:0007669"/>
    <property type="project" value="UniProtKB-ARBA"/>
</dbReference>
<dbReference type="GO" id="GO:0005634">
    <property type="term" value="C:nucleus"/>
    <property type="evidence" value="ECO:0007669"/>
    <property type="project" value="UniProtKB-SubCell"/>
</dbReference>
<feature type="region of interest" description="Disordered" evidence="14">
    <location>
        <begin position="574"/>
        <end position="658"/>
    </location>
</feature>
<evidence type="ECO:0000256" key="10">
    <source>
        <dbReference type="ARBA" id="ARBA00022842"/>
    </source>
</evidence>
<dbReference type="CDD" id="cd09868">
    <property type="entry name" value="PIN_XPG_RAD2"/>
    <property type="match status" value="2"/>
</dbReference>
<feature type="compositionally biased region" description="Acidic residues" evidence="14">
    <location>
        <begin position="649"/>
        <end position="658"/>
    </location>
</feature>
<evidence type="ECO:0000313" key="18">
    <source>
        <dbReference type="Proteomes" id="UP000719412"/>
    </source>
</evidence>
<accession>A0A8J6LF87</accession>
<reference evidence="17" key="2">
    <citation type="submission" date="2021-08" db="EMBL/GenBank/DDBJ databases">
        <authorList>
            <person name="Eriksson T."/>
        </authorList>
    </citation>
    <scope>NUCLEOTIDE SEQUENCE</scope>
    <source>
        <strain evidence="17">Stoneville</strain>
        <tissue evidence="17">Whole head</tissue>
    </source>
</reference>
<dbReference type="Pfam" id="PF00867">
    <property type="entry name" value="XPG_I"/>
    <property type="match status" value="1"/>
</dbReference>
<comment type="cofactor">
    <cofactor evidence="1">
        <name>Mg(2+)</name>
        <dbReference type="ChEBI" id="CHEBI:18420"/>
    </cofactor>
</comment>
<evidence type="ECO:0000256" key="2">
    <source>
        <dbReference type="ARBA" id="ARBA00004123"/>
    </source>
</evidence>
<dbReference type="InterPro" id="IPR006085">
    <property type="entry name" value="XPG_DNA_repair_N"/>
</dbReference>
<keyword evidence="4" id="KW-0597">Phosphoprotein</keyword>
<evidence type="ECO:0000259" key="15">
    <source>
        <dbReference type="SMART" id="SM00484"/>
    </source>
</evidence>
<dbReference type="SUPFAM" id="SSF88723">
    <property type="entry name" value="PIN domain-like"/>
    <property type="match status" value="1"/>
</dbReference>
<dbReference type="GO" id="GO:0000400">
    <property type="term" value="F:four-way junction DNA binding"/>
    <property type="evidence" value="ECO:0007669"/>
    <property type="project" value="UniProtKB-ARBA"/>
</dbReference>
<comment type="similarity">
    <text evidence="13">Belongs to the XPG/RAD2 endonuclease family. GEN subfamily.</text>
</comment>
<dbReference type="CDD" id="cd09904">
    <property type="entry name" value="H3TH_XPG"/>
    <property type="match status" value="1"/>
</dbReference>
<feature type="region of interest" description="Disordered" evidence="14">
    <location>
        <begin position="763"/>
        <end position="790"/>
    </location>
</feature>
<evidence type="ECO:0000259" key="16">
    <source>
        <dbReference type="SMART" id="SM00485"/>
    </source>
</evidence>
<evidence type="ECO:0000256" key="13">
    <source>
        <dbReference type="ARBA" id="ARBA00038112"/>
    </source>
</evidence>
<sequence>MRDSNRPWKSIDNGNFLLRVLLVESPTPLLAGTGPAVKGPLGGLAPPPSFPWEDVGLQPGRGKIMVWERVGGLGDSQTFDTERCNSDRWTRLGLFSSDLTILASKSWELTDVRVAVVHRRRRPWEFFPPQTFRAQPIIGKYGSSRFVEAHRAFRQARAAGVPREQSPGNVSIWLHQIVKGFQDAKGGPLPNAHLLGIYHRLCKLLYFRIKPVFVFDGGVPVLKKQTIALRNQQKAKTLGAADRLHKNLLSALVKHSAISKVLSEKAKAALSESHSPPKKPKTDDDDLYVLPPSQPLDSTLSSSEDESSADDSRPSYDLHSINTESAEFKSLPVDVRHEILSDLKDTRKQSSWGRIHELPTESDDFSVYQMNRLLKRQSVQVALEEVEKEMGGHSLSLGELETLLKDQGVITNLKGSRIASDENTRFLLIKDIKQAVEEAKKQNLATIEEGEESDESMEKMKNKGDIEYEDDLKKAIAMSLEEAPSTSKASEEASSSSKSVKKVGGKGKKRMSLSFLENFEDADFGESESSEEETIQIRLTPAQRYMMEYSGLTPNEIAKIIASKNGASKKANIEEAKIGKPVVQPAESTSDASRTADSGQETVTGSGIEEVNVSELIRTEEQEDRVTTSSSREVEEEKDECLELKSDSESNDSDDFLDVEDSNVEQVKKNVPSMEVVIKPDEELEDDLFKDIFDNEDKAEVASEVSSTQDKVIESIKQFVSSSREEEESKKVKENIKKVETEADSSAVESIVVSDRKEECLNEASSSAIENLEVSNDKESSSAVEEVKSTSQTVKDKIEKLIKDYSRPKEAEPDSSKLSVDQLNEMRENLRKEEAELATEKSTKERHAGSITDQMYQEAQELLELFGVPYLVAPMEAEAQCAFLDLIDLTDGTITDDSDIWLFGGRTVYKNFFNQSKTVMEFKSDNIQQHYKLTREQMVLLAMLVGSDYTTGLTGVGPVTALEILAAFPPKSELLISGLAEFRSWFAKGKAPGPGRTSLRGKLKNLAFGESFPNPQITQAYLEPRVETSKEKFGWAKPDVVGLVDFAREKFGWTKIKTEEILAPVLKRMEDRNVQKSITDFFKYERRVESGETEKKMSKRVKSAIQRIGSNGKEEEEPKIEGKKQRKKASEKVDGPKRKKKIEEKSEGNSSKDDGPKSKKKKPDEEIEILKQTQVRSKKRVEEIETEIRKEVEGQTVKKVNLQRLHKREVIPQKQKEKSEMLKNKLKAIETFRKSKLGPGSVKKKQKDARAPQKDAGYLSESSSSD</sequence>
<keyword evidence="9" id="KW-0378">Hydrolase</keyword>
<proteinExistence type="inferred from homology"/>
<dbReference type="InterPro" id="IPR029060">
    <property type="entry name" value="PIN-like_dom_sf"/>
</dbReference>
<dbReference type="Pfam" id="PF00752">
    <property type="entry name" value="XPG_N"/>
    <property type="match status" value="1"/>
</dbReference>
<evidence type="ECO:0000256" key="9">
    <source>
        <dbReference type="ARBA" id="ARBA00022801"/>
    </source>
</evidence>
<dbReference type="InterPro" id="IPR003903">
    <property type="entry name" value="UIM_dom"/>
</dbReference>
<dbReference type="InterPro" id="IPR006086">
    <property type="entry name" value="XPG-I_dom"/>
</dbReference>
<keyword evidence="7" id="KW-0255">Endonuclease</keyword>
<dbReference type="PROSITE" id="PS50330">
    <property type="entry name" value="UIM"/>
    <property type="match status" value="1"/>
</dbReference>
<feature type="domain" description="XPG-I" evidence="15">
    <location>
        <begin position="864"/>
        <end position="933"/>
    </location>
</feature>
<protein>
    <submittedName>
        <fullName evidence="17">Uncharacterized protein</fullName>
    </submittedName>
</protein>
<dbReference type="GO" id="GO:0003697">
    <property type="term" value="F:single-stranded DNA binding"/>
    <property type="evidence" value="ECO:0007669"/>
    <property type="project" value="InterPro"/>
</dbReference>
<evidence type="ECO:0000256" key="12">
    <source>
        <dbReference type="ARBA" id="ARBA00023242"/>
    </source>
</evidence>
<name>A0A8J6LF87_TENMO</name>
<keyword evidence="18" id="KW-1185">Reference proteome</keyword>
<organism evidence="17 18">
    <name type="scientific">Tenebrio molitor</name>
    <name type="common">Yellow mealworm beetle</name>
    <dbReference type="NCBI Taxonomy" id="7067"/>
    <lineage>
        <taxon>Eukaryota</taxon>
        <taxon>Metazoa</taxon>
        <taxon>Ecdysozoa</taxon>
        <taxon>Arthropoda</taxon>
        <taxon>Hexapoda</taxon>
        <taxon>Insecta</taxon>
        <taxon>Pterygota</taxon>
        <taxon>Neoptera</taxon>
        <taxon>Endopterygota</taxon>
        <taxon>Coleoptera</taxon>
        <taxon>Polyphaga</taxon>
        <taxon>Cucujiformia</taxon>
        <taxon>Tenebrionidae</taxon>
        <taxon>Tenebrio</taxon>
    </lineage>
</organism>
<feature type="region of interest" description="Disordered" evidence="14">
    <location>
        <begin position="1092"/>
        <end position="1181"/>
    </location>
</feature>
<evidence type="ECO:0000256" key="8">
    <source>
        <dbReference type="ARBA" id="ARBA00022763"/>
    </source>
</evidence>
<dbReference type="FunFam" id="1.10.150.20:FF:000030">
    <property type="entry name" value="Flap endonuclease GEN-like 1"/>
    <property type="match status" value="1"/>
</dbReference>
<feature type="region of interest" description="Disordered" evidence="14">
    <location>
        <begin position="480"/>
        <end position="508"/>
    </location>
</feature>
<dbReference type="InterPro" id="IPR001044">
    <property type="entry name" value="XPG/Rad2_eukaryotes"/>
</dbReference>
<dbReference type="PANTHER" id="PTHR16171">
    <property type="entry name" value="DNA REPAIR PROTEIN COMPLEMENTING XP-G CELLS-RELATED"/>
    <property type="match status" value="1"/>
</dbReference>
<evidence type="ECO:0000256" key="4">
    <source>
        <dbReference type="ARBA" id="ARBA00022553"/>
    </source>
</evidence>
<feature type="region of interest" description="Disordered" evidence="14">
    <location>
        <begin position="1231"/>
        <end position="1266"/>
    </location>
</feature>
<dbReference type="SMART" id="SM00485">
    <property type="entry name" value="XPGN"/>
    <property type="match status" value="1"/>
</dbReference>
<keyword evidence="10" id="KW-0460">Magnesium</keyword>
<dbReference type="PRINTS" id="PR00853">
    <property type="entry name" value="XPGRADSUPER"/>
</dbReference>
<dbReference type="PANTHER" id="PTHR16171:SF7">
    <property type="entry name" value="DNA REPAIR PROTEIN RAD2"/>
    <property type="match status" value="1"/>
</dbReference>
<evidence type="ECO:0000256" key="11">
    <source>
        <dbReference type="ARBA" id="ARBA00023204"/>
    </source>
</evidence>
<dbReference type="GO" id="GO:0046872">
    <property type="term" value="F:metal ion binding"/>
    <property type="evidence" value="ECO:0007669"/>
    <property type="project" value="UniProtKB-KW"/>
</dbReference>
<dbReference type="InterPro" id="IPR008918">
    <property type="entry name" value="HhH2"/>
</dbReference>
<evidence type="ECO:0000256" key="1">
    <source>
        <dbReference type="ARBA" id="ARBA00001946"/>
    </source>
</evidence>
<gene>
    <name evidence="17" type="ORF">GEV33_004978</name>
</gene>
<dbReference type="SMART" id="SM00279">
    <property type="entry name" value="HhH2"/>
    <property type="match status" value="1"/>
</dbReference>
<dbReference type="Proteomes" id="UP000719412">
    <property type="component" value="Unassembled WGS sequence"/>
</dbReference>
<evidence type="ECO:0000256" key="5">
    <source>
        <dbReference type="ARBA" id="ARBA00022722"/>
    </source>
</evidence>
<evidence type="ECO:0000256" key="7">
    <source>
        <dbReference type="ARBA" id="ARBA00022759"/>
    </source>
</evidence>
<dbReference type="AlphaFoldDB" id="A0A8J6LF87"/>
<dbReference type="InterPro" id="IPR019974">
    <property type="entry name" value="XPG_CS"/>
</dbReference>
<dbReference type="SUPFAM" id="SSF47807">
    <property type="entry name" value="5' to 3' exonuclease, C-terminal subdomain"/>
    <property type="match status" value="1"/>
</dbReference>
<dbReference type="PRINTS" id="PR00066">
    <property type="entry name" value="XRODRMPGMNTG"/>
</dbReference>
<feature type="compositionally biased region" description="Basic residues" evidence="14">
    <location>
        <begin position="499"/>
        <end position="508"/>
    </location>
</feature>
<feature type="compositionally biased region" description="Basic and acidic residues" evidence="14">
    <location>
        <begin position="775"/>
        <end position="790"/>
    </location>
</feature>
<dbReference type="SMART" id="SM00484">
    <property type="entry name" value="XPGI"/>
    <property type="match status" value="1"/>
</dbReference>
<feature type="region of interest" description="Disordered" evidence="14">
    <location>
        <begin position="268"/>
        <end position="318"/>
    </location>
</feature>
<dbReference type="InterPro" id="IPR036279">
    <property type="entry name" value="5-3_exonuclease_C_sf"/>
</dbReference>